<dbReference type="EMBL" id="RZGZ01000002">
    <property type="protein sequence ID" value="RUR01260.1"/>
    <property type="molecule type" value="Genomic_DNA"/>
</dbReference>
<evidence type="ECO:0000313" key="4">
    <source>
        <dbReference type="Proteomes" id="UP000274909"/>
    </source>
</evidence>
<keyword evidence="3" id="KW-0540">Nuclease</keyword>
<feature type="region of interest" description="Disordered" evidence="1">
    <location>
        <begin position="203"/>
        <end position="227"/>
    </location>
</feature>
<dbReference type="OrthoDB" id="5177627at2"/>
<proteinExistence type="predicted"/>
<keyword evidence="3" id="KW-0255">Endonuclease</keyword>
<dbReference type="AlphaFoldDB" id="A0A433JSU0"/>
<feature type="domain" description="HNH nuclease" evidence="2">
    <location>
        <begin position="321"/>
        <end position="373"/>
    </location>
</feature>
<comment type="caution">
    <text evidence="3">The sequence shown here is derived from an EMBL/GenBank/DDBJ whole genome shotgun (WGS) entry which is preliminary data.</text>
</comment>
<dbReference type="Pfam" id="PF13391">
    <property type="entry name" value="HNH_2"/>
    <property type="match status" value="1"/>
</dbReference>
<dbReference type="Proteomes" id="UP000274909">
    <property type="component" value="Unassembled WGS sequence"/>
</dbReference>
<name>A0A433JSU0_9MICO</name>
<keyword evidence="3" id="KW-0378">Hydrolase</keyword>
<evidence type="ECO:0000256" key="1">
    <source>
        <dbReference type="SAM" id="MobiDB-lite"/>
    </source>
</evidence>
<feature type="region of interest" description="Disordered" evidence="1">
    <location>
        <begin position="406"/>
        <end position="430"/>
    </location>
</feature>
<keyword evidence="4" id="KW-1185">Reference proteome</keyword>
<protein>
    <submittedName>
        <fullName evidence="3">HNH endonuclease</fullName>
    </submittedName>
</protein>
<sequence length="430" mass="44077">MVAALGYRGPVDAVAGIARISGGAAKQRIRTGSAITSEVSLTGAVAPPRFPLVAAAVRAGRMGIEAAGILVAQLEPLLPRVDAAALAAAEATLVDEASGAGRHAALSVDLLRRRAAEVVAGIDHAGVRLREQRALGKRSLRFGREDADGLTPVHGVLLPVVAAQFQRLCDAHIKAAKPSFGDADASFDQVPGGADGVLSGVGGGAAGEPGVSGSGEATAVRADTRTREQKRHDVLGAILDAAARAADAPSLAGAPPTVTVTVQQKALDAGSGAGFIDGMDTAVSLDTIEQFIDSGGSQAVTLDPEGAVLSLGSVQRCFTPSQRRAINARDGGCLIPGCPIPAGWCEVHHVIPHRSGGATHVDNGVLLCWWHHRIIDSGPWRLRMERGVPQVRGPGLPDWEVATKRRTGLSGYDPPARIQTAAPPRAALGP</sequence>
<dbReference type="GO" id="GO:0004519">
    <property type="term" value="F:endonuclease activity"/>
    <property type="evidence" value="ECO:0007669"/>
    <property type="project" value="UniProtKB-KW"/>
</dbReference>
<gene>
    <name evidence="3" type="ORF">ELQ94_07040</name>
</gene>
<reference evidence="3 4" key="1">
    <citation type="submission" date="2018-12" db="EMBL/GenBank/DDBJ databases">
        <authorList>
            <person name="Li F."/>
        </authorList>
    </citation>
    <scope>NUCLEOTIDE SEQUENCE [LARGE SCALE GENOMIC DNA]</scope>
    <source>
        <strain evidence="3 4">EGI 6500705</strain>
    </source>
</reference>
<dbReference type="SMART" id="SM00507">
    <property type="entry name" value="HNHc"/>
    <property type="match status" value="1"/>
</dbReference>
<accession>A0A433JSU0</accession>
<evidence type="ECO:0000259" key="2">
    <source>
        <dbReference type="SMART" id="SM00507"/>
    </source>
</evidence>
<dbReference type="Gene3D" id="1.10.30.50">
    <property type="match status" value="1"/>
</dbReference>
<dbReference type="InterPro" id="IPR003870">
    <property type="entry name" value="DUF222"/>
</dbReference>
<dbReference type="CDD" id="cd00085">
    <property type="entry name" value="HNHc"/>
    <property type="match status" value="1"/>
</dbReference>
<dbReference type="InterPro" id="IPR003615">
    <property type="entry name" value="HNH_nuc"/>
</dbReference>
<dbReference type="Pfam" id="PF02720">
    <property type="entry name" value="DUF222"/>
    <property type="match status" value="1"/>
</dbReference>
<organism evidence="3 4">
    <name type="scientific">Labedella endophytica</name>
    <dbReference type="NCBI Taxonomy" id="1523160"/>
    <lineage>
        <taxon>Bacteria</taxon>
        <taxon>Bacillati</taxon>
        <taxon>Actinomycetota</taxon>
        <taxon>Actinomycetes</taxon>
        <taxon>Micrococcales</taxon>
        <taxon>Microbacteriaceae</taxon>
        <taxon>Labedella</taxon>
    </lineage>
</organism>
<evidence type="ECO:0000313" key="3">
    <source>
        <dbReference type="EMBL" id="RUR01260.1"/>
    </source>
</evidence>
<feature type="compositionally biased region" description="Gly residues" evidence="1">
    <location>
        <begin position="203"/>
        <end position="213"/>
    </location>
</feature>
<dbReference type="RefSeq" id="WP_127048602.1">
    <property type="nucleotide sequence ID" value="NZ_RZGZ01000002.1"/>
</dbReference>